<evidence type="ECO:0000313" key="2">
    <source>
        <dbReference type="EMBL" id="CAI9106689.1"/>
    </source>
</evidence>
<evidence type="ECO:0000256" key="1">
    <source>
        <dbReference type="SAM" id="MobiDB-lite"/>
    </source>
</evidence>
<evidence type="ECO:0000313" key="3">
    <source>
        <dbReference type="Proteomes" id="UP001161247"/>
    </source>
</evidence>
<gene>
    <name evidence="2" type="ORF">OLC1_LOCUS15152</name>
</gene>
<name>A0AAV1DI50_OLDCO</name>
<dbReference type="Proteomes" id="UP001161247">
    <property type="component" value="Chromosome 5"/>
</dbReference>
<organism evidence="2 3">
    <name type="scientific">Oldenlandia corymbosa var. corymbosa</name>
    <dbReference type="NCBI Taxonomy" id="529605"/>
    <lineage>
        <taxon>Eukaryota</taxon>
        <taxon>Viridiplantae</taxon>
        <taxon>Streptophyta</taxon>
        <taxon>Embryophyta</taxon>
        <taxon>Tracheophyta</taxon>
        <taxon>Spermatophyta</taxon>
        <taxon>Magnoliopsida</taxon>
        <taxon>eudicotyledons</taxon>
        <taxon>Gunneridae</taxon>
        <taxon>Pentapetalae</taxon>
        <taxon>asterids</taxon>
        <taxon>lamiids</taxon>
        <taxon>Gentianales</taxon>
        <taxon>Rubiaceae</taxon>
        <taxon>Rubioideae</taxon>
        <taxon>Spermacoceae</taxon>
        <taxon>Hedyotis-Oldenlandia complex</taxon>
        <taxon>Oldenlandia</taxon>
    </lineage>
</organism>
<accession>A0AAV1DI50</accession>
<proteinExistence type="predicted"/>
<keyword evidence="3" id="KW-1185">Reference proteome</keyword>
<dbReference type="AlphaFoldDB" id="A0AAV1DI50"/>
<sequence length="170" mass="19276">MDADFVSLFPWTSDEGGTINLDPWTKKDKKDIETRRGDLEKLAGWNKIYTYRQIASLSDMISSRNQGIFANLMGKRSAFDYSDEEEQYPEERPQGTPPPEMGQAPSSQMTRARAESSRKRNSSGQTSGHQKRKREDPEVVEVDRLSFSLPAIHELSSIDELLKEGYADQG</sequence>
<dbReference type="EMBL" id="OX459122">
    <property type="protein sequence ID" value="CAI9106689.1"/>
    <property type="molecule type" value="Genomic_DNA"/>
</dbReference>
<protein>
    <submittedName>
        <fullName evidence="2">OLC1v1005896C1</fullName>
    </submittedName>
</protein>
<reference evidence="2" key="1">
    <citation type="submission" date="2023-03" db="EMBL/GenBank/DDBJ databases">
        <authorList>
            <person name="Julca I."/>
        </authorList>
    </citation>
    <scope>NUCLEOTIDE SEQUENCE</scope>
</reference>
<feature type="region of interest" description="Disordered" evidence="1">
    <location>
        <begin position="80"/>
        <end position="141"/>
    </location>
</feature>